<feature type="region of interest" description="Disordered" evidence="1">
    <location>
        <begin position="49"/>
        <end position="68"/>
    </location>
</feature>
<comment type="caution">
    <text evidence="3">The sequence shown here is derived from an EMBL/GenBank/DDBJ whole genome shotgun (WGS) entry which is preliminary data.</text>
</comment>
<dbReference type="SUPFAM" id="SSF54495">
    <property type="entry name" value="UBC-like"/>
    <property type="match status" value="1"/>
</dbReference>
<dbReference type="PROSITE" id="PS50127">
    <property type="entry name" value="UBC_2"/>
    <property type="match status" value="1"/>
</dbReference>
<dbReference type="Proteomes" id="UP001286313">
    <property type="component" value="Unassembled WGS sequence"/>
</dbReference>
<organism evidence="3 4">
    <name type="scientific">Petrolisthes cinctipes</name>
    <name type="common">Flat porcelain crab</name>
    <dbReference type="NCBI Taxonomy" id="88211"/>
    <lineage>
        <taxon>Eukaryota</taxon>
        <taxon>Metazoa</taxon>
        <taxon>Ecdysozoa</taxon>
        <taxon>Arthropoda</taxon>
        <taxon>Crustacea</taxon>
        <taxon>Multicrustacea</taxon>
        <taxon>Malacostraca</taxon>
        <taxon>Eumalacostraca</taxon>
        <taxon>Eucarida</taxon>
        <taxon>Decapoda</taxon>
        <taxon>Pleocyemata</taxon>
        <taxon>Anomura</taxon>
        <taxon>Galatheoidea</taxon>
        <taxon>Porcellanidae</taxon>
        <taxon>Petrolisthes</taxon>
    </lineage>
</organism>
<dbReference type="Pfam" id="PF00179">
    <property type="entry name" value="UQ_con"/>
    <property type="match status" value="1"/>
</dbReference>
<dbReference type="Gene3D" id="3.10.110.10">
    <property type="entry name" value="Ubiquitin Conjugating Enzyme"/>
    <property type="match status" value="1"/>
</dbReference>
<dbReference type="InterPro" id="IPR050113">
    <property type="entry name" value="Ub_conjugating_enzyme"/>
</dbReference>
<evidence type="ECO:0000313" key="3">
    <source>
        <dbReference type="EMBL" id="KAK3872142.1"/>
    </source>
</evidence>
<name>A0AAE1FDN0_PETCI</name>
<feature type="region of interest" description="Disordered" evidence="1">
    <location>
        <begin position="108"/>
        <end position="154"/>
    </location>
</feature>
<dbReference type="PANTHER" id="PTHR24067">
    <property type="entry name" value="UBIQUITIN-CONJUGATING ENZYME E2"/>
    <property type="match status" value="1"/>
</dbReference>
<evidence type="ECO:0000259" key="2">
    <source>
        <dbReference type="PROSITE" id="PS50127"/>
    </source>
</evidence>
<dbReference type="InterPro" id="IPR016135">
    <property type="entry name" value="UBQ-conjugating_enzyme/RWD"/>
</dbReference>
<dbReference type="SMART" id="SM00212">
    <property type="entry name" value="UBCc"/>
    <property type="match status" value="1"/>
</dbReference>
<keyword evidence="4" id="KW-1185">Reference proteome</keyword>
<dbReference type="AlphaFoldDB" id="A0AAE1FDN0"/>
<gene>
    <name evidence="3" type="ORF">Pcinc_022745</name>
</gene>
<feature type="compositionally biased region" description="Gly residues" evidence="1">
    <location>
        <begin position="114"/>
        <end position="129"/>
    </location>
</feature>
<evidence type="ECO:0000313" key="4">
    <source>
        <dbReference type="Proteomes" id="UP001286313"/>
    </source>
</evidence>
<proteinExistence type="predicted"/>
<feature type="domain" description="UBC core" evidence="2">
    <location>
        <begin position="186"/>
        <end position="335"/>
    </location>
</feature>
<dbReference type="InterPro" id="IPR000608">
    <property type="entry name" value="UBC"/>
</dbReference>
<protein>
    <recommendedName>
        <fullName evidence="2">UBC core domain-containing protein</fullName>
    </recommendedName>
</protein>
<accession>A0AAE1FDN0</accession>
<sequence length="402" mass="44831">MRCSCSVCVLLKIFRPRPARTLRMVTGKLTVINVVIVCTDTPRFCRQDTSTDSRLGHTPVSLTSPGREGCSVPRRRVWWRPKRQGVAARRVPMKNLCCCWAPRNKDQLSDSGGPVDGGGGGGGGSGGGSAPDQNGGSLTRGGSSRGSLRKVLPSVPDMDQQLSMAAKMIDRRTSTPKGNHSYSPYFLEYTLLAEYNLLQKQKVSGVYVVPSGKSPLVWFGVIFIRQGAYQEGIFRFNLHIPENYPDGDVPRVMFETPVFHPLVDPDTRELDIKRGFSNKWRRNVNHLWHVLLYVRRCFYKIETNHPLNPEAAVLYDSDNEMFVVRVRECVEKSKVMIYEQPVTNDPHALVFSTYQPAIHDTALAHLKKPSPEVDSSLKEDGGSNGLSWVKPGTLQIFSQTPS</sequence>
<reference evidence="3" key="1">
    <citation type="submission" date="2023-10" db="EMBL/GenBank/DDBJ databases">
        <title>Genome assemblies of two species of porcelain crab, Petrolisthes cinctipes and Petrolisthes manimaculis (Anomura: Porcellanidae).</title>
        <authorList>
            <person name="Angst P."/>
        </authorList>
    </citation>
    <scope>NUCLEOTIDE SEQUENCE</scope>
    <source>
        <strain evidence="3">PB745_01</strain>
        <tissue evidence="3">Gill</tissue>
    </source>
</reference>
<evidence type="ECO:0000256" key="1">
    <source>
        <dbReference type="SAM" id="MobiDB-lite"/>
    </source>
</evidence>
<feature type="compositionally biased region" description="Low complexity" evidence="1">
    <location>
        <begin position="130"/>
        <end position="146"/>
    </location>
</feature>
<dbReference type="CDD" id="cd23814">
    <property type="entry name" value="UEV_AKTIP"/>
    <property type="match status" value="1"/>
</dbReference>
<dbReference type="EMBL" id="JAWQEG010002410">
    <property type="protein sequence ID" value="KAK3872142.1"/>
    <property type="molecule type" value="Genomic_DNA"/>
</dbReference>